<gene>
    <name evidence="1" type="ORF">SEV965_LOCUS37303</name>
</gene>
<proteinExistence type="predicted"/>
<sequence length="39" mass="4486">MINQAIDRPELKCEVERCRNCNRQAATVSIIHKCSNGRQ</sequence>
<evidence type="ECO:0000313" key="2">
    <source>
        <dbReference type="Proteomes" id="UP000663889"/>
    </source>
</evidence>
<evidence type="ECO:0000313" key="1">
    <source>
        <dbReference type="EMBL" id="CAF1526743.1"/>
    </source>
</evidence>
<reference evidence="1" key="1">
    <citation type="submission" date="2021-02" db="EMBL/GenBank/DDBJ databases">
        <authorList>
            <person name="Nowell W R."/>
        </authorList>
    </citation>
    <scope>NUCLEOTIDE SEQUENCE</scope>
</reference>
<organism evidence="1 2">
    <name type="scientific">Rotaria sordida</name>
    <dbReference type="NCBI Taxonomy" id="392033"/>
    <lineage>
        <taxon>Eukaryota</taxon>
        <taxon>Metazoa</taxon>
        <taxon>Spiralia</taxon>
        <taxon>Gnathifera</taxon>
        <taxon>Rotifera</taxon>
        <taxon>Eurotatoria</taxon>
        <taxon>Bdelloidea</taxon>
        <taxon>Philodinida</taxon>
        <taxon>Philodinidae</taxon>
        <taxon>Rotaria</taxon>
    </lineage>
</organism>
<protein>
    <submittedName>
        <fullName evidence="1">Uncharacterized protein</fullName>
    </submittedName>
</protein>
<dbReference type="AlphaFoldDB" id="A0A815UX91"/>
<feature type="non-terminal residue" evidence="1">
    <location>
        <position position="39"/>
    </location>
</feature>
<name>A0A815UX91_9BILA</name>
<dbReference type="EMBL" id="CAJNOU010007577">
    <property type="protein sequence ID" value="CAF1526743.1"/>
    <property type="molecule type" value="Genomic_DNA"/>
</dbReference>
<comment type="caution">
    <text evidence="1">The sequence shown here is derived from an EMBL/GenBank/DDBJ whole genome shotgun (WGS) entry which is preliminary data.</text>
</comment>
<accession>A0A815UX91</accession>
<dbReference type="Proteomes" id="UP000663889">
    <property type="component" value="Unassembled WGS sequence"/>
</dbReference>